<sequence>MVVVVFGKQAYLQRTERTCDETFDLGNPKRGPPWARGGSGDCESGRGSSRSSSSSGGSDKEAVEILLSVLLLSIGEGFPSALMHASSRR</sequence>
<accession>A0AAV9VAB8</accession>
<feature type="region of interest" description="Disordered" evidence="1">
    <location>
        <begin position="21"/>
        <end position="60"/>
    </location>
</feature>
<keyword evidence="3" id="KW-1185">Reference proteome</keyword>
<proteinExistence type="predicted"/>
<feature type="compositionally biased region" description="Low complexity" evidence="1">
    <location>
        <begin position="41"/>
        <end position="57"/>
    </location>
</feature>
<evidence type="ECO:0000313" key="3">
    <source>
        <dbReference type="Proteomes" id="UP001375240"/>
    </source>
</evidence>
<name>A0AAV9VAB8_9PEZI</name>
<gene>
    <name evidence="2" type="ORF">TWF696_004535</name>
</gene>
<reference evidence="2 3" key="1">
    <citation type="submission" date="2019-10" db="EMBL/GenBank/DDBJ databases">
        <authorList>
            <person name="Palmer J.M."/>
        </authorList>
    </citation>
    <scope>NUCLEOTIDE SEQUENCE [LARGE SCALE GENOMIC DNA]</scope>
    <source>
        <strain evidence="2 3">TWF696</strain>
    </source>
</reference>
<protein>
    <submittedName>
        <fullName evidence="2">Uncharacterized protein</fullName>
    </submittedName>
</protein>
<organism evidence="2 3">
    <name type="scientific">Orbilia brochopaga</name>
    <dbReference type="NCBI Taxonomy" id="3140254"/>
    <lineage>
        <taxon>Eukaryota</taxon>
        <taxon>Fungi</taxon>
        <taxon>Dikarya</taxon>
        <taxon>Ascomycota</taxon>
        <taxon>Pezizomycotina</taxon>
        <taxon>Orbiliomycetes</taxon>
        <taxon>Orbiliales</taxon>
        <taxon>Orbiliaceae</taxon>
        <taxon>Orbilia</taxon>
    </lineage>
</organism>
<dbReference type="AlphaFoldDB" id="A0AAV9VAB8"/>
<dbReference type="Proteomes" id="UP001375240">
    <property type="component" value="Unassembled WGS sequence"/>
</dbReference>
<dbReference type="EMBL" id="JAVHNQ010000002">
    <property type="protein sequence ID" value="KAK6355438.1"/>
    <property type="molecule type" value="Genomic_DNA"/>
</dbReference>
<evidence type="ECO:0000313" key="2">
    <source>
        <dbReference type="EMBL" id="KAK6355438.1"/>
    </source>
</evidence>
<comment type="caution">
    <text evidence="2">The sequence shown here is derived from an EMBL/GenBank/DDBJ whole genome shotgun (WGS) entry which is preliminary data.</text>
</comment>
<evidence type="ECO:0000256" key="1">
    <source>
        <dbReference type="SAM" id="MobiDB-lite"/>
    </source>
</evidence>